<dbReference type="AlphaFoldDB" id="A0A8H3QRT4"/>
<gene>
    <name evidence="1" type="ORF">RCL2_001732500</name>
</gene>
<dbReference type="OrthoDB" id="10585728at2759"/>
<dbReference type="GO" id="GO:0016301">
    <property type="term" value="F:kinase activity"/>
    <property type="evidence" value="ECO:0007669"/>
    <property type="project" value="UniProtKB-KW"/>
</dbReference>
<evidence type="ECO:0000313" key="2">
    <source>
        <dbReference type="Proteomes" id="UP000615446"/>
    </source>
</evidence>
<dbReference type="Proteomes" id="UP000615446">
    <property type="component" value="Unassembled WGS sequence"/>
</dbReference>
<sequence>MKLKTMMEKFILKSKNVNRTDKNKPVNSNDYLSSFQEPISSITANPISECLDCELNELDLNQDDYE</sequence>
<name>A0A8H3QRT4_9GLOM</name>
<dbReference type="EMBL" id="BLAL01000194">
    <property type="protein sequence ID" value="GES90485.1"/>
    <property type="molecule type" value="Genomic_DNA"/>
</dbReference>
<evidence type="ECO:0000313" key="1">
    <source>
        <dbReference type="EMBL" id="GES90485.1"/>
    </source>
</evidence>
<proteinExistence type="predicted"/>
<protein>
    <submittedName>
        <fullName evidence="1">Kinase-like domain-containing protein</fullName>
    </submittedName>
</protein>
<keyword evidence="1" id="KW-0808">Transferase</keyword>
<accession>A0A8H3QRT4</accession>
<comment type="caution">
    <text evidence="1">The sequence shown here is derived from an EMBL/GenBank/DDBJ whole genome shotgun (WGS) entry which is preliminary data.</text>
</comment>
<reference evidence="1" key="1">
    <citation type="submission" date="2019-10" db="EMBL/GenBank/DDBJ databases">
        <title>Conservation and host-specific expression of non-tandemly repeated heterogenous ribosome RNA gene in arbuscular mycorrhizal fungi.</title>
        <authorList>
            <person name="Maeda T."/>
            <person name="Kobayashi Y."/>
            <person name="Nakagawa T."/>
            <person name="Ezawa T."/>
            <person name="Yamaguchi K."/>
            <person name="Bino T."/>
            <person name="Nishimoto Y."/>
            <person name="Shigenobu S."/>
            <person name="Kawaguchi M."/>
        </authorList>
    </citation>
    <scope>NUCLEOTIDE SEQUENCE</scope>
    <source>
        <strain evidence="1">HR1</strain>
    </source>
</reference>
<keyword evidence="1" id="KW-0418">Kinase</keyword>
<organism evidence="1 2">
    <name type="scientific">Rhizophagus clarus</name>
    <dbReference type="NCBI Taxonomy" id="94130"/>
    <lineage>
        <taxon>Eukaryota</taxon>
        <taxon>Fungi</taxon>
        <taxon>Fungi incertae sedis</taxon>
        <taxon>Mucoromycota</taxon>
        <taxon>Glomeromycotina</taxon>
        <taxon>Glomeromycetes</taxon>
        <taxon>Glomerales</taxon>
        <taxon>Glomeraceae</taxon>
        <taxon>Rhizophagus</taxon>
    </lineage>
</organism>